<comment type="caution">
    <text evidence="1">The sequence shown here is derived from an EMBL/GenBank/DDBJ whole genome shotgun (WGS) entry which is preliminary data.</text>
</comment>
<dbReference type="OrthoDB" id="5291055at2759"/>
<evidence type="ECO:0000313" key="2">
    <source>
        <dbReference type="Proteomes" id="UP000756921"/>
    </source>
</evidence>
<dbReference type="AlphaFoldDB" id="A0A9P6GNE4"/>
<dbReference type="Pfam" id="PF12224">
    <property type="entry name" value="Amidoligase_2"/>
    <property type="match status" value="1"/>
</dbReference>
<evidence type="ECO:0000313" key="1">
    <source>
        <dbReference type="EMBL" id="KAF9738165.1"/>
    </source>
</evidence>
<dbReference type="PANTHER" id="PTHR36847:SF1">
    <property type="entry name" value="AMIDOLIGASE ENZYME"/>
    <property type="match status" value="1"/>
</dbReference>
<reference evidence="1" key="1">
    <citation type="journal article" date="2020" name="Mol. Plant Microbe Interact.">
        <title>Genome Sequence of the Biocontrol Agent Coniothyrium minitans strain Conio (IMI 134523).</title>
        <authorList>
            <person name="Patel D."/>
            <person name="Shittu T.A."/>
            <person name="Baroncelli R."/>
            <person name="Muthumeenakshi S."/>
            <person name="Osborne T.H."/>
            <person name="Janganan T.K."/>
            <person name="Sreenivasaprasad S."/>
        </authorList>
    </citation>
    <scope>NUCLEOTIDE SEQUENCE</scope>
    <source>
        <strain evidence="1">Conio</strain>
    </source>
</reference>
<sequence>MIIRPRDISGISELTLPDFDATHRQRRSFNLNLLSVVAKLLTDAELHCNVFDQSSDEAPDYSKWHVSMDASVSKDHIVDGFYPVEVVSPILVGDPSWPTTMDRFWKIMHQHFEFRRDMLCGCNIHISTSSNGYNIDQLRPVAKSVVFWEEATARCEPPSRQDQVMTFCKSNVNHETEVSGLLHQADRVQGFLDAFAVIDSLSRDELVRYVCPDKYRSWNFLPSRDGGHGSVEFRRPPGVATTKKAKHWIAFTMAFMEMSINHDLVEFIRTRSTIFAVRAPQRSDFEDLLLASARTAGVYSQLDARLCQYDEPSIFYTSLVKKEDLEWLRRYDEAYGLPTPRT</sequence>
<organism evidence="1 2">
    <name type="scientific">Paraphaeosphaeria minitans</name>
    <dbReference type="NCBI Taxonomy" id="565426"/>
    <lineage>
        <taxon>Eukaryota</taxon>
        <taxon>Fungi</taxon>
        <taxon>Dikarya</taxon>
        <taxon>Ascomycota</taxon>
        <taxon>Pezizomycotina</taxon>
        <taxon>Dothideomycetes</taxon>
        <taxon>Pleosporomycetidae</taxon>
        <taxon>Pleosporales</taxon>
        <taxon>Massarineae</taxon>
        <taxon>Didymosphaeriaceae</taxon>
        <taxon>Paraphaeosphaeria</taxon>
    </lineage>
</organism>
<dbReference type="InterPro" id="IPR022025">
    <property type="entry name" value="Amidoligase_2"/>
</dbReference>
<name>A0A9P6GNE4_9PLEO</name>
<proteinExistence type="predicted"/>
<keyword evidence="2" id="KW-1185">Reference proteome</keyword>
<accession>A0A9P6GNE4</accession>
<dbReference type="PANTHER" id="PTHR36847">
    <property type="entry name" value="AMIDOLIGASE ENZYME"/>
    <property type="match status" value="1"/>
</dbReference>
<gene>
    <name evidence="1" type="ORF">PMIN01_03448</name>
</gene>
<dbReference type="EMBL" id="WJXW01000003">
    <property type="protein sequence ID" value="KAF9738165.1"/>
    <property type="molecule type" value="Genomic_DNA"/>
</dbReference>
<dbReference type="Proteomes" id="UP000756921">
    <property type="component" value="Unassembled WGS sequence"/>
</dbReference>
<protein>
    <submittedName>
        <fullName evidence="1">Swim zinc finger domain protein</fullName>
    </submittedName>
</protein>